<dbReference type="AlphaFoldDB" id="A0A1I8JJK0"/>
<dbReference type="Pfam" id="PF00069">
    <property type="entry name" value="Pkinase"/>
    <property type="match status" value="1"/>
</dbReference>
<comment type="subcellular location">
    <subcellularLocation>
        <location evidence="1">Cytoplasm</location>
    </subcellularLocation>
</comment>
<keyword evidence="5" id="KW-0808">Transferase</keyword>
<dbReference type="PROSITE" id="PS00108">
    <property type="entry name" value="PROTEIN_KINASE_ST"/>
    <property type="match status" value="1"/>
</dbReference>
<name>A0A1I8JJK0_9PLAT</name>
<dbReference type="InterPro" id="IPR008271">
    <property type="entry name" value="Ser/Thr_kinase_AS"/>
</dbReference>
<dbReference type="Proteomes" id="UP000095280">
    <property type="component" value="Unplaced"/>
</dbReference>
<feature type="region of interest" description="Disordered" evidence="13">
    <location>
        <begin position="270"/>
        <end position="294"/>
    </location>
</feature>
<comment type="catalytic activity">
    <reaction evidence="10">
        <text>L-threonyl-[protein] + ATP = O-phospho-L-threonyl-[protein] + ADP + H(+)</text>
        <dbReference type="Rhea" id="RHEA:46608"/>
        <dbReference type="Rhea" id="RHEA-COMP:11060"/>
        <dbReference type="Rhea" id="RHEA-COMP:11605"/>
        <dbReference type="ChEBI" id="CHEBI:15378"/>
        <dbReference type="ChEBI" id="CHEBI:30013"/>
        <dbReference type="ChEBI" id="CHEBI:30616"/>
        <dbReference type="ChEBI" id="CHEBI:61977"/>
        <dbReference type="ChEBI" id="CHEBI:456216"/>
        <dbReference type="EC" id="2.7.11.17"/>
    </reaction>
</comment>
<dbReference type="EC" id="2.7.11.17" evidence="2"/>
<evidence type="ECO:0000313" key="15">
    <source>
        <dbReference type="Proteomes" id="UP000095280"/>
    </source>
</evidence>
<dbReference type="PANTHER" id="PTHR24346">
    <property type="entry name" value="MAP/MICROTUBULE AFFINITY-REGULATING KINASE"/>
    <property type="match status" value="1"/>
</dbReference>
<evidence type="ECO:0000313" key="16">
    <source>
        <dbReference type="WBParaSite" id="maker-uti_cns_0048276-snap-gene-0.7-mRNA-1"/>
    </source>
</evidence>
<dbReference type="Gene3D" id="1.10.510.10">
    <property type="entry name" value="Transferase(Phosphotransferase) domain 1"/>
    <property type="match status" value="1"/>
</dbReference>
<keyword evidence="8 12" id="KW-0067">ATP-binding</keyword>
<dbReference type="FunFam" id="1.10.510.10:FF:000571">
    <property type="entry name" value="Maternal embryonic leucine zipper kinase"/>
    <property type="match status" value="1"/>
</dbReference>
<keyword evidence="15" id="KW-1185">Reference proteome</keyword>
<keyword evidence="3" id="KW-0963">Cytoplasm</keyword>
<dbReference type="InterPro" id="IPR000719">
    <property type="entry name" value="Prot_kinase_dom"/>
</dbReference>
<evidence type="ECO:0000256" key="3">
    <source>
        <dbReference type="ARBA" id="ARBA00022490"/>
    </source>
</evidence>
<feature type="region of interest" description="Disordered" evidence="13">
    <location>
        <begin position="74"/>
        <end position="219"/>
    </location>
</feature>
<evidence type="ECO:0000256" key="7">
    <source>
        <dbReference type="ARBA" id="ARBA00022777"/>
    </source>
</evidence>
<dbReference type="PANTHER" id="PTHR24346:SF77">
    <property type="entry name" value="SERINE THREONINE PROTEIN KINASE"/>
    <property type="match status" value="1"/>
</dbReference>
<dbReference type="FunFam" id="3.30.200.20:FF:000429">
    <property type="entry name" value="Calcium/calmodulin-dependent protein kinase kinase"/>
    <property type="match status" value="1"/>
</dbReference>
<evidence type="ECO:0000256" key="9">
    <source>
        <dbReference type="ARBA" id="ARBA00022860"/>
    </source>
</evidence>
<organism evidence="15 16">
    <name type="scientific">Macrostomum lignano</name>
    <dbReference type="NCBI Taxonomy" id="282301"/>
    <lineage>
        <taxon>Eukaryota</taxon>
        <taxon>Metazoa</taxon>
        <taxon>Spiralia</taxon>
        <taxon>Lophotrochozoa</taxon>
        <taxon>Platyhelminthes</taxon>
        <taxon>Rhabditophora</taxon>
        <taxon>Macrostomorpha</taxon>
        <taxon>Macrostomida</taxon>
        <taxon>Macrostomidae</taxon>
        <taxon>Macrostomum</taxon>
    </lineage>
</organism>
<dbReference type="GO" id="GO:0035556">
    <property type="term" value="P:intracellular signal transduction"/>
    <property type="evidence" value="ECO:0007669"/>
    <property type="project" value="TreeGrafter"/>
</dbReference>
<keyword evidence="7" id="KW-0418">Kinase</keyword>
<dbReference type="GO" id="GO:0004683">
    <property type="term" value="F:calcium/calmodulin-dependent protein kinase activity"/>
    <property type="evidence" value="ECO:0007669"/>
    <property type="project" value="UniProtKB-EC"/>
</dbReference>
<feature type="compositionally biased region" description="Polar residues" evidence="13">
    <location>
        <begin position="283"/>
        <end position="294"/>
    </location>
</feature>
<evidence type="ECO:0000256" key="1">
    <source>
        <dbReference type="ARBA" id="ARBA00004496"/>
    </source>
</evidence>
<feature type="compositionally biased region" description="Low complexity" evidence="13">
    <location>
        <begin position="118"/>
        <end position="132"/>
    </location>
</feature>
<dbReference type="GO" id="GO:0005634">
    <property type="term" value="C:nucleus"/>
    <property type="evidence" value="ECO:0007669"/>
    <property type="project" value="UniProtKB-ARBA"/>
</dbReference>
<keyword evidence="4" id="KW-0723">Serine/threonine-protein kinase</keyword>
<dbReference type="GO" id="GO:0005524">
    <property type="term" value="F:ATP binding"/>
    <property type="evidence" value="ECO:0007669"/>
    <property type="project" value="UniProtKB-UniRule"/>
</dbReference>
<comment type="catalytic activity">
    <reaction evidence="11">
        <text>L-seryl-[protein] + ATP = O-phospho-L-seryl-[protein] + ADP + H(+)</text>
        <dbReference type="Rhea" id="RHEA:17989"/>
        <dbReference type="Rhea" id="RHEA-COMP:9863"/>
        <dbReference type="Rhea" id="RHEA-COMP:11604"/>
        <dbReference type="ChEBI" id="CHEBI:15378"/>
        <dbReference type="ChEBI" id="CHEBI:29999"/>
        <dbReference type="ChEBI" id="CHEBI:30616"/>
        <dbReference type="ChEBI" id="CHEBI:83421"/>
        <dbReference type="ChEBI" id="CHEBI:456216"/>
        <dbReference type="EC" id="2.7.11.17"/>
    </reaction>
</comment>
<evidence type="ECO:0000256" key="8">
    <source>
        <dbReference type="ARBA" id="ARBA00022840"/>
    </source>
</evidence>
<dbReference type="InterPro" id="IPR011009">
    <property type="entry name" value="Kinase-like_dom_sf"/>
</dbReference>
<dbReference type="PROSITE" id="PS00107">
    <property type="entry name" value="PROTEIN_KINASE_ATP"/>
    <property type="match status" value="1"/>
</dbReference>
<protein>
    <recommendedName>
        <fullName evidence="2">calcium/calmodulin-dependent protein kinase</fullName>
        <ecNumber evidence="2">2.7.11.17</ecNumber>
    </recommendedName>
</protein>
<accession>A0A1I8JJK0</accession>
<feature type="domain" description="Protein kinase" evidence="14">
    <location>
        <begin position="232"/>
        <end position="517"/>
    </location>
</feature>
<evidence type="ECO:0000259" key="14">
    <source>
        <dbReference type="PROSITE" id="PS50011"/>
    </source>
</evidence>
<evidence type="ECO:0000256" key="13">
    <source>
        <dbReference type="SAM" id="MobiDB-lite"/>
    </source>
</evidence>
<evidence type="ECO:0000256" key="10">
    <source>
        <dbReference type="ARBA" id="ARBA00047307"/>
    </source>
</evidence>
<dbReference type="GO" id="GO:0005737">
    <property type="term" value="C:cytoplasm"/>
    <property type="evidence" value="ECO:0007669"/>
    <property type="project" value="UniProtKB-SubCell"/>
</dbReference>
<dbReference type="GO" id="GO:0005516">
    <property type="term" value="F:calmodulin binding"/>
    <property type="evidence" value="ECO:0007669"/>
    <property type="project" value="UniProtKB-KW"/>
</dbReference>
<dbReference type="SUPFAM" id="SSF56112">
    <property type="entry name" value="Protein kinase-like (PK-like)"/>
    <property type="match status" value="1"/>
</dbReference>
<sequence>AGEAGSAVFSTSSCQAYQLESNYPAIELRQKLLFLKRINESGLLPDMETFIALGPSDMGPKEAAISAATAAEVAVPNPAEHSQVLPRAPKQQPDRQQLGPGSDSSVSGSRGWCRRRSSPGPSLRLFQQQQQPQEEEEEEEVQQIHPHRNSNEHQSQSQRHLLSPSQHPEASRDCLSQQSAKQTDRQQETQPALPAMQSLARPTCSKPNLPSASGSGGSGVGGGRGFCRLNQYRVQHQIGRGSFGIVKLAYSASDDNLYAMKILSKKKLRRSAGFARRPPSRVSEGSSTAAGQSPQDPLFRVYREIAIQKKLDHPNVVKLIEVLDDPEQDNLYMVFELVQRGNVLEVPTEQPLSEAQARAYFRDTLLGLEYLHFQKIIHRDIKPSNLLLTKDGRIKIADFGVSNEFSGEDLFLSGTAGSPAFLAPECVREDQQRRRFSGRATDIWALGVTLYCFLYGRVPFDREPRLALYHSIVHDQPNFPSCQTPISAEAVHLMRRAMDKDPETRITLPEIKSHPWVTEFGWRGLPMERDNCAVRVCVTQEEVDACVRRVAKLETLILVKSILRNRSFKHPFATSVVADLSSASGDSASVSAGDRSVRTLLTPPELQHLLPSSASSRNGGRRRASAADVSSPAVVAAAAARTGHLLLPSLAEGSLP</sequence>
<evidence type="ECO:0000256" key="2">
    <source>
        <dbReference type="ARBA" id="ARBA00012434"/>
    </source>
</evidence>
<keyword evidence="6 12" id="KW-0547">Nucleotide-binding</keyword>
<evidence type="ECO:0000256" key="12">
    <source>
        <dbReference type="PROSITE-ProRule" id="PRU10141"/>
    </source>
</evidence>
<keyword evidence="9" id="KW-0112">Calmodulin-binding</keyword>
<dbReference type="Gene3D" id="3.30.200.20">
    <property type="entry name" value="Phosphorylase Kinase, domain 1"/>
    <property type="match status" value="1"/>
</dbReference>
<dbReference type="InterPro" id="IPR017441">
    <property type="entry name" value="Protein_kinase_ATP_BS"/>
</dbReference>
<feature type="binding site" evidence="12">
    <location>
        <position position="261"/>
    </location>
    <ligand>
        <name>ATP</name>
        <dbReference type="ChEBI" id="CHEBI:30616"/>
    </ligand>
</feature>
<evidence type="ECO:0000256" key="6">
    <source>
        <dbReference type="ARBA" id="ARBA00022741"/>
    </source>
</evidence>
<reference evidence="16" key="1">
    <citation type="submission" date="2016-11" db="UniProtKB">
        <authorList>
            <consortium name="WormBaseParasite"/>
        </authorList>
    </citation>
    <scope>IDENTIFICATION</scope>
</reference>
<dbReference type="SMART" id="SM00220">
    <property type="entry name" value="S_TKc"/>
    <property type="match status" value="1"/>
</dbReference>
<evidence type="ECO:0000256" key="5">
    <source>
        <dbReference type="ARBA" id="ARBA00022679"/>
    </source>
</evidence>
<dbReference type="WBParaSite" id="maker-uti_cns_0048276-snap-gene-0.7-mRNA-1">
    <property type="protein sequence ID" value="maker-uti_cns_0048276-snap-gene-0.7-mRNA-1"/>
    <property type="gene ID" value="maker-uti_cns_0048276-snap-gene-0.7"/>
</dbReference>
<evidence type="ECO:0000256" key="11">
    <source>
        <dbReference type="ARBA" id="ARBA00047430"/>
    </source>
</evidence>
<proteinExistence type="predicted"/>
<feature type="compositionally biased region" description="Polar residues" evidence="13">
    <location>
        <begin position="152"/>
        <end position="181"/>
    </location>
</feature>
<dbReference type="PROSITE" id="PS50011">
    <property type="entry name" value="PROTEIN_KINASE_DOM"/>
    <property type="match status" value="1"/>
</dbReference>
<evidence type="ECO:0000256" key="4">
    <source>
        <dbReference type="ARBA" id="ARBA00022527"/>
    </source>
</evidence>